<reference evidence="2" key="1">
    <citation type="submission" date="2022-11" db="UniProtKB">
        <authorList>
            <consortium name="WormBaseParasite"/>
        </authorList>
    </citation>
    <scope>IDENTIFICATION</scope>
</reference>
<sequence>MIVRVVIFLICFWNLANSEIQGKESILRSNRAVVGANFGNDEINHEWSFDGLSLPGSTVPPPPRVRNDGPDPKTYPPLIHGGTNTGTYKGQGGWFP</sequence>
<dbReference type="WBParaSite" id="JU765_v2.g19267.t1">
    <property type="protein sequence ID" value="JU765_v2.g19267.t1"/>
    <property type="gene ID" value="JU765_v2.g19267"/>
</dbReference>
<proteinExistence type="predicted"/>
<dbReference type="Proteomes" id="UP000887576">
    <property type="component" value="Unplaced"/>
</dbReference>
<evidence type="ECO:0000313" key="2">
    <source>
        <dbReference type="WBParaSite" id="JU765_v2.g19267.t1"/>
    </source>
</evidence>
<accession>A0AC34QTD3</accession>
<organism evidence="1 2">
    <name type="scientific">Panagrolaimus sp. JU765</name>
    <dbReference type="NCBI Taxonomy" id="591449"/>
    <lineage>
        <taxon>Eukaryota</taxon>
        <taxon>Metazoa</taxon>
        <taxon>Ecdysozoa</taxon>
        <taxon>Nematoda</taxon>
        <taxon>Chromadorea</taxon>
        <taxon>Rhabditida</taxon>
        <taxon>Tylenchina</taxon>
        <taxon>Panagrolaimomorpha</taxon>
        <taxon>Panagrolaimoidea</taxon>
        <taxon>Panagrolaimidae</taxon>
        <taxon>Panagrolaimus</taxon>
    </lineage>
</organism>
<name>A0AC34QTD3_9BILA</name>
<protein>
    <submittedName>
        <fullName evidence="2">Uncharacterized protein</fullName>
    </submittedName>
</protein>
<evidence type="ECO:0000313" key="1">
    <source>
        <dbReference type="Proteomes" id="UP000887576"/>
    </source>
</evidence>